<evidence type="ECO:0000313" key="2">
    <source>
        <dbReference type="EMBL" id="SER23061.1"/>
    </source>
</evidence>
<reference evidence="3" key="1">
    <citation type="submission" date="2016-10" db="EMBL/GenBank/DDBJ databases">
        <authorList>
            <person name="Varghese N."/>
            <person name="Submissions S."/>
        </authorList>
    </citation>
    <scope>NUCLEOTIDE SEQUENCE [LARGE SCALE GENOMIC DNA]</scope>
    <source>
        <strain evidence="3">CGMCC 4.6856</strain>
    </source>
</reference>
<protein>
    <submittedName>
        <fullName evidence="2">Uncharacterized protein</fullName>
    </submittedName>
</protein>
<dbReference type="AlphaFoldDB" id="A0A1H9MHP5"/>
<feature type="compositionally biased region" description="Low complexity" evidence="1">
    <location>
        <begin position="35"/>
        <end position="46"/>
    </location>
</feature>
<accession>A0A1H9MHP5</accession>
<feature type="region of interest" description="Disordered" evidence="1">
    <location>
        <begin position="388"/>
        <end position="423"/>
    </location>
</feature>
<feature type="region of interest" description="Disordered" evidence="1">
    <location>
        <begin position="260"/>
        <end position="280"/>
    </location>
</feature>
<dbReference type="EMBL" id="FOFA01000010">
    <property type="protein sequence ID" value="SER23061.1"/>
    <property type="molecule type" value="Genomic_DNA"/>
</dbReference>
<name>A0A1H9MHP5_9ACTN</name>
<feature type="compositionally biased region" description="Pro residues" evidence="1">
    <location>
        <begin position="269"/>
        <end position="279"/>
    </location>
</feature>
<sequence length="434" mass="45717">MLVLVLLAGCSWGGQEPGLFTTPAPSVAPVPEPAPSATEPSSSVPAARPRLPVLAEALWTTADGNGVTVRFAVHAIRRSTGVTVLDWSVTPLAGPGRRAGDLVPSGTDLGLTRTLAAEQAVALLDVEGGRVYRPLADVVRQRFRRCLCTPLFVVAPQLRFGETTLLQLAFPPLAEGTSRLDVVLPNVAVVPGVPVSPLGITPVAEQTPDLTRPPVAGNPETGAKTWTARDAGGRQQTVVVNAVVAGRGLTSVVWTLHSVDDQPGLGSQPGPPLSTPPPAGVRVLTDNPASGPQLRVQGRKDPVRVRWTTATFADRPAYECLCSGLGLWSRGLRYGGGSAHLATHVGPLPPGTRRVDVRFPGLPAFTDVPVTWRTDVTGRVQTVEPSPDATWTYDEADPPSGWSADRWPTPLPDERQLGDYASRPERLLAALPGA</sequence>
<dbReference type="Proteomes" id="UP000198504">
    <property type="component" value="Unassembled WGS sequence"/>
</dbReference>
<evidence type="ECO:0000256" key="1">
    <source>
        <dbReference type="SAM" id="MobiDB-lite"/>
    </source>
</evidence>
<organism evidence="2 3">
    <name type="scientific">Microlunatus flavus</name>
    <dbReference type="NCBI Taxonomy" id="1036181"/>
    <lineage>
        <taxon>Bacteria</taxon>
        <taxon>Bacillati</taxon>
        <taxon>Actinomycetota</taxon>
        <taxon>Actinomycetes</taxon>
        <taxon>Propionibacteriales</taxon>
        <taxon>Propionibacteriaceae</taxon>
        <taxon>Microlunatus</taxon>
    </lineage>
</organism>
<keyword evidence="3" id="KW-1185">Reference proteome</keyword>
<feature type="region of interest" description="Disordered" evidence="1">
    <location>
        <begin position="23"/>
        <end position="46"/>
    </location>
</feature>
<feature type="region of interest" description="Disordered" evidence="1">
    <location>
        <begin position="205"/>
        <end position="224"/>
    </location>
</feature>
<evidence type="ECO:0000313" key="3">
    <source>
        <dbReference type="Proteomes" id="UP000198504"/>
    </source>
</evidence>
<feature type="compositionally biased region" description="Basic and acidic residues" evidence="1">
    <location>
        <begin position="412"/>
        <end position="423"/>
    </location>
</feature>
<proteinExistence type="predicted"/>
<gene>
    <name evidence="2" type="ORF">SAMN05421756_110136</name>
</gene>